<evidence type="ECO:0000313" key="11">
    <source>
        <dbReference type="EMBL" id="RMX39261.1"/>
    </source>
</evidence>
<organism evidence="11 12">
    <name type="scientific">Pocillopora damicornis</name>
    <name type="common">Cauliflower coral</name>
    <name type="synonym">Millepora damicornis</name>
    <dbReference type="NCBI Taxonomy" id="46731"/>
    <lineage>
        <taxon>Eukaryota</taxon>
        <taxon>Metazoa</taxon>
        <taxon>Cnidaria</taxon>
        <taxon>Anthozoa</taxon>
        <taxon>Hexacorallia</taxon>
        <taxon>Scleractinia</taxon>
        <taxon>Astrocoeniina</taxon>
        <taxon>Pocilloporidae</taxon>
        <taxon>Pocillopora</taxon>
    </lineage>
</organism>
<dbReference type="STRING" id="46731.A0A3M6TD51"/>
<accession>A0A3M6TD51</accession>
<dbReference type="SUPFAM" id="SSF47473">
    <property type="entry name" value="EF-hand"/>
    <property type="match status" value="1"/>
</dbReference>
<gene>
    <name evidence="11" type="ORF">pdam_00018993</name>
</gene>
<dbReference type="GO" id="GO:0051560">
    <property type="term" value="P:mitochondrial calcium ion homeostasis"/>
    <property type="evidence" value="ECO:0007669"/>
    <property type="project" value="TreeGrafter"/>
</dbReference>
<evidence type="ECO:0000256" key="3">
    <source>
        <dbReference type="ARBA" id="ARBA00022737"/>
    </source>
</evidence>
<dbReference type="InterPro" id="IPR002048">
    <property type="entry name" value="EF_hand_dom"/>
</dbReference>
<keyword evidence="12" id="KW-1185">Reference proteome</keyword>
<dbReference type="GO" id="GO:1990246">
    <property type="term" value="C:uniplex complex"/>
    <property type="evidence" value="ECO:0007669"/>
    <property type="project" value="TreeGrafter"/>
</dbReference>
<proteinExistence type="predicted"/>
<protein>
    <recommendedName>
        <fullName evidence="10">EF-hand domain-containing protein</fullName>
    </recommendedName>
</protein>
<dbReference type="OrthoDB" id="5859791at2759"/>
<keyword evidence="9" id="KW-0732">Signal</keyword>
<dbReference type="PROSITE" id="PS50222">
    <property type="entry name" value="EF_HAND_2"/>
    <property type="match status" value="1"/>
</dbReference>
<reference evidence="11 12" key="1">
    <citation type="journal article" date="2018" name="Sci. Rep.">
        <title>Comparative analysis of the Pocillopora damicornis genome highlights role of immune system in coral evolution.</title>
        <authorList>
            <person name="Cunning R."/>
            <person name="Bay R.A."/>
            <person name="Gillette P."/>
            <person name="Baker A.C."/>
            <person name="Traylor-Knowles N."/>
        </authorList>
    </citation>
    <scope>NUCLEOTIDE SEQUENCE [LARGE SCALE GENOMIC DNA]</scope>
    <source>
        <strain evidence="11">RSMAS</strain>
        <tissue evidence="11">Whole animal</tissue>
    </source>
</reference>
<evidence type="ECO:0000259" key="10">
    <source>
        <dbReference type="PROSITE" id="PS50222"/>
    </source>
</evidence>
<keyword evidence="3" id="KW-0677">Repeat</keyword>
<evidence type="ECO:0000256" key="2">
    <source>
        <dbReference type="ARBA" id="ARBA00004569"/>
    </source>
</evidence>
<evidence type="ECO:0000313" key="12">
    <source>
        <dbReference type="Proteomes" id="UP000275408"/>
    </source>
</evidence>
<dbReference type="AlphaFoldDB" id="A0A3M6TD51"/>
<dbReference type="Pfam" id="PF13499">
    <property type="entry name" value="EF-hand_7"/>
    <property type="match status" value="1"/>
</dbReference>
<evidence type="ECO:0000256" key="4">
    <source>
        <dbReference type="ARBA" id="ARBA00022792"/>
    </source>
</evidence>
<evidence type="ECO:0000256" key="6">
    <source>
        <dbReference type="ARBA" id="ARBA00022946"/>
    </source>
</evidence>
<evidence type="ECO:0000256" key="9">
    <source>
        <dbReference type="SAM" id="SignalP"/>
    </source>
</evidence>
<comment type="caution">
    <text evidence="11">The sequence shown here is derived from an EMBL/GenBank/DDBJ whole genome shotgun (WGS) entry which is preliminary data.</text>
</comment>
<dbReference type="PANTHER" id="PTHR12294">
    <property type="entry name" value="EF HAND DOMAIN FAMILY A1,A2-RELATED"/>
    <property type="match status" value="1"/>
</dbReference>
<evidence type="ECO:0000256" key="8">
    <source>
        <dbReference type="ARBA" id="ARBA00023136"/>
    </source>
</evidence>
<dbReference type="EMBL" id="RCHS01003843">
    <property type="protein sequence ID" value="RMX39261.1"/>
    <property type="molecule type" value="Genomic_DNA"/>
</dbReference>
<keyword evidence="4" id="KW-0999">Mitochondrion inner membrane</keyword>
<evidence type="ECO:0000256" key="1">
    <source>
        <dbReference type="ARBA" id="ARBA00004273"/>
    </source>
</evidence>
<dbReference type="GO" id="GO:0005509">
    <property type="term" value="F:calcium ion binding"/>
    <property type="evidence" value="ECO:0007669"/>
    <property type="project" value="InterPro"/>
</dbReference>
<name>A0A3M6TD51_POCDA</name>
<dbReference type="Proteomes" id="UP000275408">
    <property type="component" value="Unassembled WGS sequence"/>
</dbReference>
<dbReference type="GO" id="GO:0036444">
    <property type="term" value="P:calcium import into the mitochondrion"/>
    <property type="evidence" value="ECO:0007669"/>
    <property type="project" value="TreeGrafter"/>
</dbReference>
<keyword evidence="6" id="KW-0809">Transit peptide</keyword>
<evidence type="ECO:0000256" key="7">
    <source>
        <dbReference type="ARBA" id="ARBA00023128"/>
    </source>
</evidence>
<dbReference type="PROSITE" id="PS00018">
    <property type="entry name" value="EF_HAND_1"/>
    <property type="match status" value="1"/>
</dbReference>
<feature type="domain" description="EF-hand" evidence="10">
    <location>
        <begin position="37"/>
        <end position="64"/>
    </location>
</feature>
<dbReference type="InterPro" id="IPR039800">
    <property type="entry name" value="MICU1/2/3"/>
</dbReference>
<dbReference type="PANTHER" id="PTHR12294:SF13">
    <property type="entry name" value="MITOCHONDRIAL CALCIUM UPTAKE 3, ISOFORM D"/>
    <property type="match status" value="1"/>
</dbReference>
<keyword evidence="5" id="KW-0106">Calcium</keyword>
<dbReference type="InterPro" id="IPR018247">
    <property type="entry name" value="EF_Hand_1_Ca_BS"/>
</dbReference>
<feature type="signal peptide" evidence="9">
    <location>
        <begin position="1"/>
        <end position="16"/>
    </location>
</feature>
<dbReference type="Gene3D" id="1.10.238.10">
    <property type="entry name" value="EF-hand"/>
    <property type="match status" value="1"/>
</dbReference>
<sequence length="89" mass="10451">MLNVFYLWLLLHSAEEFQRAVRISTGQTLDPYVVHTVFQLFDKDGDGKLSYSEFIELMKDRLKRGFMVPASEKTGWQGFKQCIKREMSL</sequence>
<dbReference type="SMART" id="SM00054">
    <property type="entry name" value="EFh"/>
    <property type="match status" value="1"/>
</dbReference>
<comment type="subcellular location">
    <subcellularLocation>
        <location evidence="1">Mitochondrion inner membrane</location>
    </subcellularLocation>
    <subcellularLocation>
        <location evidence="2">Mitochondrion intermembrane space</location>
    </subcellularLocation>
</comment>
<evidence type="ECO:0000256" key="5">
    <source>
        <dbReference type="ARBA" id="ARBA00022837"/>
    </source>
</evidence>
<dbReference type="GO" id="GO:0005758">
    <property type="term" value="C:mitochondrial intermembrane space"/>
    <property type="evidence" value="ECO:0007669"/>
    <property type="project" value="UniProtKB-SubCell"/>
</dbReference>
<keyword evidence="8" id="KW-0472">Membrane</keyword>
<dbReference type="InterPro" id="IPR011992">
    <property type="entry name" value="EF-hand-dom_pair"/>
</dbReference>
<keyword evidence="7" id="KW-0496">Mitochondrion</keyword>
<feature type="chain" id="PRO_5018109527" description="EF-hand domain-containing protein" evidence="9">
    <location>
        <begin position="17"/>
        <end position="89"/>
    </location>
</feature>